<organism evidence="1 2">
    <name type="scientific">Myroides odoratimimus</name>
    <dbReference type="NCBI Taxonomy" id="76832"/>
    <lineage>
        <taxon>Bacteria</taxon>
        <taxon>Pseudomonadati</taxon>
        <taxon>Bacteroidota</taxon>
        <taxon>Flavobacteriia</taxon>
        <taxon>Flavobacteriales</taxon>
        <taxon>Flavobacteriaceae</taxon>
        <taxon>Myroides</taxon>
    </lineage>
</organism>
<evidence type="ECO:0000313" key="2">
    <source>
        <dbReference type="Proteomes" id="UP000069030"/>
    </source>
</evidence>
<gene>
    <name evidence="1" type="ORF">AS202_17345</name>
</gene>
<dbReference type="AlphaFoldDB" id="A0AAI8C7X4"/>
<dbReference type="Proteomes" id="UP000069030">
    <property type="component" value="Chromosome"/>
</dbReference>
<evidence type="ECO:0000313" key="1">
    <source>
        <dbReference type="EMBL" id="ALU27803.1"/>
    </source>
</evidence>
<protein>
    <submittedName>
        <fullName evidence="1">Uncharacterized protein</fullName>
    </submittedName>
</protein>
<dbReference type="KEGG" id="mod:AS202_17345"/>
<sequence>MKKRYFILIMIGVIITLGVVFSETIVLRLVGVQELEVFSQKDYEESLVKLKEKYPERAQFLISTQEQFISYSSLVEKDKQYILTKPIQLLYFKEDSLVSIHSSCNVPINYWTWKLDWNIDNRFEQFPPLSSTSTLDIKLKQIQDVYGFRRENTSENTLIVFWSRMMEKQVYGALETVIYNKRLSNKKEKLNTIFINVDHAFLGKIVLDE</sequence>
<accession>A0AAI8C7X4</accession>
<dbReference type="EMBL" id="CP013690">
    <property type="protein sequence ID" value="ALU27803.1"/>
    <property type="molecule type" value="Genomic_DNA"/>
</dbReference>
<name>A0AAI8C7X4_9FLAO</name>
<dbReference type="RefSeq" id="WP_025124246.1">
    <property type="nucleotide sequence ID" value="NZ_CP013690.1"/>
</dbReference>
<reference evidence="1 2" key="1">
    <citation type="journal article" date="2016" name="J. Zhejiang Univ. Sci. B">
        <title>Antibiotic resistance mechanisms of Myroides sp.</title>
        <authorList>
            <person name="Hu S."/>
            <person name="Yuan S."/>
            <person name="Qu H."/>
            <person name="Jiang T."/>
            <person name="Zhou Y."/>
            <person name="Wang M."/>
            <person name="Ming D."/>
        </authorList>
    </citation>
    <scope>NUCLEOTIDE SEQUENCE [LARGE SCALE GENOMIC DNA]</scope>
    <source>
        <strain evidence="1 2">PR63039</strain>
    </source>
</reference>
<proteinExistence type="predicted"/>